<dbReference type="InterPro" id="IPR001611">
    <property type="entry name" value="Leu-rich_rpt"/>
</dbReference>
<name>A0AA88VZT3_9ASTE</name>
<evidence type="ECO:0000256" key="7">
    <source>
        <dbReference type="SAM" id="SignalP"/>
    </source>
</evidence>
<dbReference type="Proteomes" id="UP001188597">
    <property type="component" value="Unassembled WGS sequence"/>
</dbReference>
<evidence type="ECO:0000256" key="5">
    <source>
        <dbReference type="ARBA" id="ARBA00023170"/>
    </source>
</evidence>
<comment type="subcellular location">
    <subcellularLocation>
        <location evidence="1">Membrane</location>
        <topology evidence="1">Single-pass type I membrane protein</topology>
    </subcellularLocation>
</comment>
<keyword evidence="5" id="KW-0675">Receptor</keyword>
<dbReference type="AlphaFoldDB" id="A0AA88VZT3"/>
<dbReference type="PANTHER" id="PTHR48053">
    <property type="entry name" value="LEUCINE RICH REPEAT FAMILY PROTEIN, EXPRESSED"/>
    <property type="match status" value="1"/>
</dbReference>
<dbReference type="InterPro" id="IPR032675">
    <property type="entry name" value="LRR_dom_sf"/>
</dbReference>
<sequence>MEKTAVVMMFVILLHYCLDACLAASVTNFTDELALLAFKASELPKAIFNVSSLVILDLGYNEIEGSLPKDVCSLLSSLELFRLYSNRVSGKMPSPLSDCSSLQILDFSLNSFTGSIPGDIWNVSTLQELYLRRNNLVGTIPPPTSNTSMLTMLYIGDNNYDGRIPQELGNLFNLEGLGLSSSNLVKESHPATQHKYQSKPHTKDEEDTGKPVLPSPSLDQLFSDATVNGIRDQFHEQSAPGLMRTSVVRTENIPLYLEPGVMDYIVVVVAFLMDLQQLSLTGNQLSGRIPGTIGNITKLEELYLGLNDLHATIDLPYNKVTGSLPSDFCYSLRRLEVLSLTSNQLNGELPSSLSPCKSLEILSISIIKFTGSIPRDIGN</sequence>
<reference evidence="8" key="1">
    <citation type="submission" date="2022-12" db="EMBL/GenBank/DDBJ databases">
        <title>Draft genome assemblies for two species of Escallonia (Escalloniales).</title>
        <authorList>
            <person name="Chanderbali A."/>
            <person name="Dervinis C."/>
            <person name="Anghel I."/>
            <person name="Soltis D."/>
            <person name="Soltis P."/>
            <person name="Zapata F."/>
        </authorList>
    </citation>
    <scope>NUCLEOTIDE SEQUENCE</scope>
    <source>
        <strain evidence="8">UCBG64.0493</strain>
        <tissue evidence="8">Leaf</tissue>
    </source>
</reference>
<evidence type="ECO:0000256" key="1">
    <source>
        <dbReference type="ARBA" id="ARBA00004479"/>
    </source>
</evidence>
<dbReference type="Pfam" id="PF00560">
    <property type="entry name" value="LRR_1"/>
    <property type="match status" value="5"/>
</dbReference>
<gene>
    <name evidence="8" type="ORF">RJ639_006255</name>
</gene>
<dbReference type="SUPFAM" id="SSF52058">
    <property type="entry name" value="L domain-like"/>
    <property type="match status" value="1"/>
</dbReference>
<keyword evidence="4" id="KW-0677">Repeat</keyword>
<feature type="region of interest" description="Disordered" evidence="6">
    <location>
        <begin position="188"/>
        <end position="216"/>
    </location>
</feature>
<feature type="signal peptide" evidence="7">
    <location>
        <begin position="1"/>
        <end position="23"/>
    </location>
</feature>
<accession>A0AA88VZT3</accession>
<proteinExistence type="predicted"/>
<evidence type="ECO:0000313" key="9">
    <source>
        <dbReference type="Proteomes" id="UP001188597"/>
    </source>
</evidence>
<dbReference type="EMBL" id="JAVXUP010001028">
    <property type="protein sequence ID" value="KAK3017043.1"/>
    <property type="molecule type" value="Genomic_DNA"/>
</dbReference>
<dbReference type="FunFam" id="3.80.10.10:FF:000383">
    <property type="entry name" value="Leucine-rich repeat receptor protein kinase EMS1"/>
    <property type="match status" value="1"/>
</dbReference>
<dbReference type="InterPro" id="IPR051716">
    <property type="entry name" value="Plant_RL_S/T_kinase"/>
</dbReference>
<dbReference type="GO" id="GO:0016020">
    <property type="term" value="C:membrane"/>
    <property type="evidence" value="ECO:0007669"/>
    <property type="project" value="UniProtKB-SubCell"/>
</dbReference>
<dbReference type="PANTHER" id="PTHR48053:SF71">
    <property type="entry name" value="LEUCINE RICH REPEAT FAMILY PROTEIN, EXPRESSED"/>
    <property type="match status" value="1"/>
</dbReference>
<feature type="chain" id="PRO_5041645577" evidence="7">
    <location>
        <begin position="24"/>
        <end position="379"/>
    </location>
</feature>
<keyword evidence="9" id="KW-1185">Reference proteome</keyword>
<organism evidence="8 9">
    <name type="scientific">Escallonia herrerae</name>
    <dbReference type="NCBI Taxonomy" id="1293975"/>
    <lineage>
        <taxon>Eukaryota</taxon>
        <taxon>Viridiplantae</taxon>
        <taxon>Streptophyta</taxon>
        <taxon>Embryophyta</taxon>
        <taxon>Tracheophyta</taxon>
        <taxon>Spermatophyta</taxon>
        <taxon>Magnoliopsida</taxon>
        <taxon>eudicotyledons</taxon>
        <taxon>Gunneridae</taxon>
        <taxon>Pentapetalae</taxon>
        <taxon>asterids</taxon>
        <taxon>campanulids</taxon>
        <taxon>Escalloniales</taxon>
        <taxon>Escalloniaceae</taxon>
        <taxon>Escallonia</taxon>
    </lineage>
</organism>
<keyword evidence="2" id="KW-0433">Leucine-rich repeat</keyword>
<dbReference type="Gene3D" id="3.80.10.10">
    <property type="entry name" value="Ribonuclease Inhibitor"/>
    <property type="match status" value="3"/>
</dbReference>
<comment type="caution">
    <text evidence="8">The sequence shown here is derived from an EMBL/GenBank/DDBJ whole genome shotgun (WGS) entry which is preliminary data.</text>
</comment>
<evidence type="ECO:0000256" key="3">
    <source>
        <dbReference type="ARBA" id="ARBA00022729"/>
    </source>
</evidence>
<evidence type="ECO:0000313" key="8">
    <source>
        <dbReference type="EMBL" id="KAK3017043.1"/>
    </source>
</evidence>
<evidence type="ECO:0000256" key="4">
    <source>
        <dbReference type="ARBA" id="ARBA00022737"/>
    </source>
</evidence>
<keyword evidence="3 7" id="KW-0732">Signal</keyword>
<evidence type="ECO:0000256" key="2">
    <source>
        <dbReference type="ARBA" id="ARBA00022614"/>
    </source>
</evidence>
<evidence type="ECO:0000256" key="6">
    <source>
        <dbReference type="SAM" id="MobiDB-lite"/>
    </source>
</evidence>
<protein>
    <submittedName>
        <fullName evidence="8">Uncharacterized protein</fullName>
    </submittedName>
</protein>